<dbReference type="Gene3D" id="3.40.50.2000">
    <property type="entry name" value="Glycogen Phosphorylase B"/>
    <property type="match status" value="2"/>
</dbReference>
<evidence type="ECO:0000259" key="2">
    <source>
        <dbReference type="Pfam" id="PF13439"/>
    </source>
</evidence>
<feature type="domain" description="Glycosyltransferase subfamily 4-like N-terminal" evidence="2">
    <location>
        <begin position="27"/>
        <end position="134"/>
    </location>
</feature>
<keyword evidence="4" id="KW-1185">Reference proteome</keyword>
<proteinExistence type="predicted"/>
<name>A0A0R1MQ66_9LACO</name>
<evidence type="ECO:0000259" key="1">
    <source>
        <dbReference type="Pfam" id="PF00534"/>
    </source>
</evidence>
<dbReference type="InterPro" id="IPR028098">
    <property type="entry name" value="Glyco_trans_4-like_N"/>
</dbReference>
<dbReference type="CDD" id="cd03801">
    <property type="entry name" value="GT4_PimA-like"/>
    <property type="match status" value="1"/>
</dbReference>
<accession>A0A0R1MQ66</accession>
<dbReference type="EMBL" id="AZEH01000019">
    <property type="protein sequence ID" value="KRL05976.1"/>
    <property type="molecule type" value="Genomic_DNA"/>
</dbReference>
<dbReference type="InterPro" id="IPR001296">
    <property type="entry name" value="Glyco_trans_1"/>
</dbReference>
<dbReference type="Pfam" id="PF00534">
    <property type="entry name" value="Glycos_transf_1"/>
    <property type="match status" value="1"/>
</dbReference>
<dbReference type="AlphaFoldDB" id="A0A0R1MQ66"/>
<feature type="domain" description="Glycosyl transferase family 1" evidence="1">
    <location>
        <begin position="149"/>
        <end position="306"/>
    </location>
</feature>
<dbReference type="GO" id="GO:0016757">
    <property type="term" value="F:glycosyltransferase activity"/>
    <property type="evidence" value="ECO:0007669"/>
    <property type="project" value="InterPro"/>
</dbReference>
<comment type="caution">
    <text evidence="3">The sequence shown here is derived from an EMBL/GenBank/DDBJ whole genome shotgun (WGS) entry which is preliminary data.</text>
</comment>
<dbReference type="Pfam" id="PF13439">
    <property type="entry name" value="Glyco_transf_4"/>
    <property type="match status" value="1"/>
</dbReference>
<evidence type="ECO:0000313" key="4">
    <source>
        <dbReference type="Proteomes" id="UP000051686"/>
    </source>
</evidence>
<dbReference type="Proteomes" id="UP000051686">
    <property type="component" value="Unassembled WGS sequence"/>
</dbReference>
<dbReference type="PANTHER" id="PTHR45947:SF3">
    <property type="entry name" value="SULFOQUINOVOSYL TRANSFERASE SQD2"/>
    <property type="match status" value="1"/>
</dbReference>
<dbReference type="PATRIC" id="fig|1423777.3.peg.327"/>
<dbReference type="SUPFAM" id="SSF53756">
    <property type="entry name" value="UDP-Glycosyltransferase/glycogen phosphorylase"/>
    <property type="match status" value="1"/>
</dbReference>
<evidence type="ECO:0000313" key="3">
    <source>
        <dbReference type="EMBL" id="KRL05976.1"/>
    </source>
</evidence>
<keyword evidence="3" id="KW-0808">Transferase</keyword>
<organism evidence="3 4">
    <name type="scientific">Liquorilactobacillus oeni DSM 19972</name>
    <dbReference type="NCBI Taxonomy" id="1423777"/>
    <lineage>
        <taxon>Bacteria</taxon>
        <taxon>Bacillati</taxon>
        <taxon>Bacillota</taxon>
        <taxon>Bacilli</taxon>
        <taxon>Lactobacillales</taxon>
        <taxon>Lactobacillaceae</taxon>
        <taxon>Liquorilactobacillus</taxon>
    </lineage>
</organism>
<dbReference type="InterPro" id="IPR050194">
    <property type="entry name" value="Glycosyltransferase_grp1"/>
</dbReference>
<gene>
    <name evidence="3" type="ORF">FD46_GL000308</name>
</gene>
<protein>
    <submittedName>
        <fullName evidence="3">Glycosyltransferase</fullName>
    </submittedName>
</protein>
<dbReference type="PANTHER" id="PTHR45947">
    <property type="entry name" value="SULFOQUINOVOSYL TRANSFERASE SQD2"/>
    <property type="match status" value="1"/>
</dbReference>
<reference evidence="3 4" key="1">
    <citation type="journal article" date="2015" name="Genome Announc.">
        <title>Expanding the biotechnology potential of lactobacilli through comparative genomics of 213 strains and associated genera.</title>
        <authorList>
            <person name="Sun Z."/>
            <person name="Harris H.M."/>
            <person name="McCann A."/>
            <person name="Guo C."/>
            <person name="Argimon S."/>
            <person name="Zhang W."/>
            <person name="Yang X."/>
            <person name="Jeffery I.B."/>
            <person name="Cooney J.C."/>
            <person name="Kagawa T.F."/>
            <person name="Liu W."/>
            <person name="Song Y."/>
            <person name="Salvetti E."/>
            <person name="Wrobel A."/>
            <person name="Rasinkangas P."/>
            <person name="Parkhill J."/>
            <person name="Rea M.C."/>
            <person name="O'Sullivan O."/>
            <person name="Ritari J."/>
            <person name="Douillard F.P."/>
            <person name="Paul Ross R."/>
            <person name="Yang R."/>
            <person name="Briner A.E."/>
            <person name="Felis G.E."/>
            <person name="de Vos W.M."/>
            <person name="Barrangou R."/>
            <person name="Klaenhammer T.R."/>
            <person name="Caufield P.W."/>
            <person name="Cui Y."/>
            <person name="Zhang H."/>
            <person name="O'Toole P.W."/>
        </authorList>
    </citation>
    <scope>NUCLEOTIDE SEQUENCE [LARGE SCALE GENOMIC DNA]</scope>
    <source>
        <strain evidence="3 4">DSM 19972</strain>
    </source>
</reference>
<sequence length="341" mass="39601">MFSSATKVKGQGVGSAYTELIRLLKKHFADKIQVAVNKCGKADISHYHTVDFKFFLYTFFPGQGKKIGYVHFLPETLEGSLKIPQPFKQIFFWYLIAFYKRMDSLVVVNPSFIKKLERYGISKEKITYIPNFVSKTEFYEFSKEKKFLLRKKYGIESTRFTIIGTGQIQERKGVFDFIELAKRLPQYQFIWVGGFSFGKITDGYAKLKKVVADPPKNLLFPGIVDREKMNDFYNLANVFLLPSFNELFPMSVLEAFSCGIPVVLRNLKLYQAIIEGYYLSGNSVAEFEACLEQLASRPQLLRRFHKESLEAAERYSEKHLASIWYDFYCEQTEMVGHDKKK</sequence>
<dbReference type="STRING" id="1423777.FD46_GL000308"/>